<dbReference type="Proteomes" id="UP001165367">
    <property type="component" value="Unassembled WGS sequence"/>
</dbReference>
<reference evidence="4" key="1">
    <citation type="submission" date="2022-01" db="EMBL/GenBank/DDBJ databases">
        <authorList>
            <person name="Jo J.-H."/>
            <person name="Im W.-T."/>
        </authorList>
    </citation>
    <scope>NUCLEOTIDE SEQUENCE</scope>
    <source>
        <strain evidence="4">NA20</strain>
    </source>
</reference>
<evidence type="ECO:0000256" key="1">
    <source>
        <dbReference type="PROSITE-ProRule" id="PRU00278"/>
    </source>
</evidence>
<dbReference type="PANTHER" id="PTHR47245:SF2">
    <property type="entry name" value="PEPTIDYL-PROLYL CIS-TRANS ISOMERASE HP_0175-RELATED"/>
    <property type="match status" value="1"/>
</dbReference>
<evidence type="ECO:0000313" key="4">
    <source>
        <dbReference type="EMBL" id="MCG2616049.1"/>
    </source>
</evidence>
<dbReference type="Gene3D" id="1.10.4030.10">
    <property type="entry name" value="Porin chaperone SurA, peptide-binding domain"/>
    <property type="match status" value="1"/>
</dbReference>
<dbReference type="EMBL" id="JAKLTR010000011">
    <property type="protein sequence ID" value="MCG2616049.1"/>
    <property type="molecule type" value="Genomic_DNA"/>
</dbReference>
<protein>
    <submittedName>
        <fullName evidence="4">Peptidylprolyl isomerase</fullName>
        <ecNumber evidence="4">5.2.1.8</ecNumber>
    </submittedName>
</protein>
<accession>A0ABS9KUM6</accession>
<sequence length="458" mass="51568">MLNTKRILPVLCLLFAGAVTAKAQPRKAVVDKIVAVVGDRIILHSDIRNSIEDAKRQGGTVPDNAECLLMEQALVSKVLMLQAEKDSLPVTDEEVEAELDQRVRYFVSQLGTREALEEYAGKTIYQIKDDARESVKERKLAEAMQQKIVGGVKITPNEVKAFFDRIPKDSLPFFESELEVGQIAIYPKASRDLEGYIITEMNNYKRQVESKQVTFEQLAQRYSEDPGSKDRGGQYQLNRNEKSWDPVFLSTAFRLKDGEISAPVKGKFGYHIIQMVKRSGDDAIVRHILRTPPITDEEVNLAKAKLDSIRTKIIAGTIGFNEAAKKFSEGDAAKYQGAFILNNDGSPYVTIDQLDKDMVGAIRNMKVGDYSMPTVFTDEQAKKGVRIVYLKSRSEPHRMNMRDDYSKIAHGALEQKKSEALNKWITTKLPTYYIMVDNDSAGSCEQLAKYKSEEEKGF</sequence>
<feature type="domain" description="PpiC" evidence="3">
    <location>
        <begin position="280"/>
        <end position="392"/>
    </location>
</feature>
<dbReference type="InterPro" id="IPR050245">
    <property type="entry name" value="PrsA_foldase"/>
</dbReference>
<dbReference type="EC" id="5.2.1.8" evidence="4"/>
<keyword evidence="1" id="KW-0697">Rotamase</keyword>
<feature type="domain" description="PpiC" evidence="3">
    <location>
        <begin position="175"/>
        <end position="277"/>
    </location>
</feature>
<dbReference type="RefSeq" id="WP_237874587.1">
    <property type="nucleotide sequence ID" value="NZ_JAKLTR010000011.1"/>
</dbReference>
<proteinExistence type="predicted"/>
<dbReference type="SUPFAM" id="SSF54534">
    <property type="entry name" value="FKBP-like"/>
    <property type="match status" value="2"/>
</dbReference>
<dbReference type="SUPFAM" id="SSF109998">
    <property type="entry name" value="Triger factor/SurA peptide-binding domain-like"/>
    <property type="match status" value="1"/>
</dbReference>
<organism evidence="4 5">
    <name type="scientific">Terrimonas ginsenosidimutans</name>
    <dbReference type="NCBI Taxonomy" id="2908004"/>
    <lineage>
        <taxon>Bacteria</taxon>
        <taxon>Pseudomonadati</taxon>
        <taxon>Bacteroidota</taxon>
        <taxon>Chitinophagia</taxon>
        <taxon>Chitinophagales</taxon>
        <taxon>Chitinophagaceae</taxon>
        <taxon>Terrimonas</taxon>
    </lineage>
</organism>
<keyword evidence="5" id="KW-1185">Reference proteome</keyword>
<dbReference type="InterPro" id="IPR000297">
    <property type="entry name" value="PPIase_PpiC"/>
</dbReference>
<comment type="caution">
    <text evidence="4">The sequence shown here is derived from an EMBL/GenBank/DDBJ whole genome shotgun (WGS) entry which is preliminary data.</text>
</comment>
<dbReference type="PANTHER" id="PTHR47245">
    <property type="entry name" value="PEPTIDYLPROLYL ISOMERASE"/>
    <property type="match status" value="1"/>
</dbReference>
<feature type="signal peptide" evidence="2">
    <location>
        <begin position="1"/>
        <end position="23"/>
    </location>
</feature>
<name>A0ABS9KUM6_9BACT</name>
<keyword evidence="2" id="KW-0732">Signal</keyword>
<gene>
    <name evidence="4" type="ORF">LZZ85_17265</name>
</gene>
<dbReference type="PROSITE" id="PS50198">
    <property type="entry name" value="PPIC_PPIASE_2"/>
    <property type="match status" value="2"/>
</dbReference>
<dbReference type="InterPro" id="IPR046357">
    <property type="entry name" value="PPIase_dom_sf"/>
</dbReference>
<dbReference type="Gene3D" id="3.10.50.40">
    <property type="match status" value="2"/>
</dbReference>
<dbReference type="Pfam" id="PF00639">
    <property type="entry name" value="Rotamase"/>
    <property type="match status" value="2"/>
</dbReference>
<feature type="chain" id="PRO_5047174514" evidence="2">
    <location>
        <begin position="24"/>
        <end position="458"/>
    </location>
</feature>
<evidence type="ECO:0000259" key="3">
    <source>
        <dbReference type="PROSITE" id="PS50198"/>
    </source>
</evidence>
<evidence type="ECO:0000313" key="5">
    <source>
        <dbReference type="Proteomes" id="UP001165367"/>
    </source>
</evidence>
<dbReference type="GO" id="GO:0003755">
    <property type="term" value="F:peptidyl-prolyl cis-trans isomerase activity"/>
    <property type="evidence" value="ECO:0007669"/>
    <property type="project" value="UniProtKB-EC"/>
</dbReference>
<keyword evidence="1 4" id="KW-0413">Isomerase</keyword>
<dbReference type="InterPro" id="IPR027304">
    <property type="entry name" value="Trigger_fact/SurA_dom_sf"/>
</dbReference>
<evidence type="ECO:0000256" key="2">
    <source>
        <dbReference type="SAM" id="SignalP"/>
    </source>
</evidence>